<dbReference type="Pfam" id="PF02537">
    <property type="entry name" value="CRCB"/>
    <property type="match status" value="1"/>
</dbReference>
<feature type="binding site" evidence="10">
    <location>
        <position position="84"/>
    </location>
    <ligand>
        <name>Na(+)</name>
        <dbReference type="ChEBI" id="CHEBI:29101"/>
        <note>structural</note>
    </ligand>
</feature>
<protein>
    <recommendedName>
        <fullName evidence="10">Fluoride-specific ion channel FluC</fullName>
    </recommendedName>
</protein>
<organism evidence="11 12">
    <name type="scientific">Actinobaculum massiliense ACS-171-V-Col2</name>
    <dbReference type="NCBI Taxonomy" id="883066"/>
    <lineage>
        <taxon>Bacteria</taxon>
        <taxon>Bacillati</taxon>
        <taxon>Actinomycetota</taxon>
        <taxon>Actinomycetes</taxon>
        <taxon>Actinomycetales</taxon>
        <taxon>Actinomycetaceae</taxon>
        <taxon>Actinobaculum</taxon>
    </lineage>
</organism>
<keyword evidence="10" id="KW-0915">Sodium</keyword>
<name>K9EJ68_9ACTO</name>
<feature type="transmembrane region" description="Helical" evidence="10">
    <location>
        <begin position="106"/>
        <end position="131"/>
    </location>
</feature>
<comment type="catalytic activity">
    <reaction evidence="8">
        <text>fluoride(in) = fluoride(out)</text>
        <dbReference type="Rhea" id="RHEA:76159"/>
        <dbReference type="ChEBI" id="CHEBI:17051"/>
    </reaction>
    <physiologicalReaction direction="left-to-right" evidence="8">
        <dbReference type="Rhea" id="RHEA:76160"/>
    </physiologicalReaction>
</comment>
<feature type="transmembrane region" description="Helical" evidence="10">
    <location>
        <begin position="69"/>
        <end position="94"/>
    </location>
</feature>
<dbReference type="PATRIC" id="fig|883066.3.peg.659"/>
<evidence type="ECO:0000256" key="10">
    <source>
        <dbReference type="HAMAP-Rule" id="MF_00454"/>
    </source>
</evidence>
<dbReference type="PANTHER" id="PTHR28259:SF1">
    <property type="entry name" value="FLUORIDE EXPORT PROTEIN 1-RELATED"/>
    <property type="match status" value="1"/>
</dbReference>
<keyword evidence="10" id="KW-0813">Transport</keyword>
<feature type="binding site" evidence="10">
    <location>
        <position position="81"/>
    </location>
    <ligand>
        <name>Na(+)</name>
        <dbReference type="ChEBI" id="CHEBI:29101"/>
        <note>structural</note>
    </ligand>
</feature>
<evidence type="ECO:0000256" key="9">
    <source>
        <dbReference type="ARBA" id="ARBA00049940"/>
    </source>
</evidence>
<dbReference type="InterPro" id="IPR003691">
    <property type="entry name" value="FluC"/>
</dbReference>
<comment type="activity regulation">
    <text evidence="10">Na(+) is not transported, but it plays an essential structural role and its presence is essential for fluoride channel function.</text>
</comment>
<dbReference type="HOGENOM" id="CLU_114342_2_3_11"/>
<keyword evidence="10" id="KW-0479">Metal-binding</keyword>
<dbReference type="EMBL" id="AGWL01000002">
    <property type="protein sequence ID" value="EKU95856.1"/>
    <property type="molecule type" value="Genomic_DNA"/>
</dbReference>
<proteinExistence type="inferred from homology"/>
<feature type="transmembrane region" description="Helical" evidence="10">
    <location>
        <begin position="6"/>
        <end position="27"/>
    </location>
</feature>
<keyword evidence="4 10" id="KW-1133">Transmembrane helix</keyword>
<feature type="transmembrane region" description="Helical" evidence="10">
    <location>
        <begin position="39"/>
        <end position="57"/>
    </location>
</feature>
<dbReference type="HAMAP" id="MF_00454">
    <property type="entry name" value="FluC"/>
    <property type="match status" value="1"/>
</dbReference>
<evidence type="ECO:0000313" key="12">
    <source>
        <dbReference type="Proteomes" id="UP000009888"/>
    </source>
</evidence>
<keyword evidence="6 10" id="KW-0407">Ion channel</keyword>
<evidence type="ECO:0000256" key="4">
    <source>
        <dbReference type="ARBA" id="ARBA00022989"/>
    </source>
</evidence>
<sequence>MIYTDPYMMGIFIAFAGGFGAVARALLDEFITNRGRFGWPAGIFTVNIIGSFFVGILSATGPQPSLEFVALRMILVAGFLGGFTTFSTAMVDGVKLARTGKWGKACALVLGNYATATLAFLLGAFIAQLIWQ</sequence>
<accession>K9EJ68</accession>
<evidence type="ECO:0000256" key="3">
    <source>
        <dbReference type="ARBA" id="ARBA00022692"/>
    </source>
</evidence>
<gene>
    <name evidence="10" type="primary">fluC</name>
    <name evidence="10" type="synonym">crcB</name>
    <name evidence="11" type="ORF">HMPREF9233_00643</name>
</gene>
<keyword evidence="3 10" id="KW-0812">Transmembrane</keyword>
<keyword evidence="2 10" id="KW-1003">Cell membrane</keyword>
<evidence type="ECO:0000256" key="1">
    <source>
        <dbReference type="ARBA" id="ARBA00004651"/>
    </source>
</evidence>
<dbReference type="Proteomes" id="UP000009888">
    <property type="component" value="Unassembled WGS sequence"/>
</dbReference>
<evidence type="ECO:0000256" key="6">
    <source>
        <dbReference type="ARBA" id="ARBA00023303"/>
    </source>
</evidence>
<dbReference type="PANTHER" id="PTHR28259">
    <property type="entry name" value="FLUORIDE EXPORT PROTEIN 1-RELATED"/>
    <property type="match status" value="1"/>
</dbReference>
<keyword evidence="12" id="KW-1185">Reference proteome</keyword>
<dbReference type="GO" id="GO:0046872">
    <property type="term" value="F:metal ion binding"/>
    <property type="evidence" value="ECO:0007669"/>
    <property type="project" value="UniProtKB-KW"/>
</dbReference>
<dbReference type="GO" id="GO:0140114">
    <property type="term" value="P:cellular detoxification of fluoride"/>
    <property type="evidence" value="ECO:0007669"/>
    <property type="project" value="UniProtKB-UniRule"/>
</dbReference>
<evidence type="ECO:0000256" key="8">
    <source>
        <dbReference type="ARBA" id="ARBA00035585"/>
    </source>
</evidence>
<dbReference type="STRING" id="202789.GCA_001457435_01489"/>
<dbReference type="GO" id="GO:0005886">
    <property type="term" value="C:plasma membrane"/>
    <property type="evidence" value="ECO:0007669"/>
    <property type="project" value="UniProtKB-SubCell"/>
</dbReference>
<comment type="subcellular location">
    <subcellularLocation>
        <location evidence="1 10">Cell membrane</location>
        <topology evidence="1 10">Multi-pass membrane protein</topology>
    </subcellularLocation>
</comment>
<evidence type="ECO:0000313" key="11">
    <source>
        <dbReference type="EMBL" id="EKU95856.1"/>
    </source>
</evidence>
<evidence type="ECO:0000256" key="2">
    <source>
        <dbReference type="ARBA" id="ARBA00022475"/>
    </source>
</evidence>
<dbReference type="eggNOG" id="COG0239">
    <property type="taxonomic scope" value="Bacteria"/>
</dbReference>
<dbReference type="GO" id="GO:0062054">
    <property type="term" value="F:fluoride channel activity"/>
    <property type="evidence" value="ECO:0007669"/>
    <property type="project" value="UniProtKB-UniRule"/>
</dbReference>
<comment type="caution">
    <text evidence="11">The sequence shown here is derived from an EMBL/GenBank/DDBJ whole genome shotgun (WGS) entry which is preliminary data.</text>
</comment>
<keyword evidence="5 10" id="KW-0472">Membrane</keyword>
<comment type="similarity">
    <text evidence="7 10">Belongs to the fluoride channel Fluc/FEX (TC 1.A.43) family.</text>
</comment>
<dbReference type="RefSeq" id="WP_007000849.1">
    <property type="nucleotide sequence ID" value="NZ_JH992955.1"/>
</dbReference>
<reference evidence="11 12" key="1">
    <citation type="submission" date="2012-09" db="EMBL/GenBank/DDBJ databases">
        <title>The Genome Sequence of Actinobaculum massiliae ACS-171-V-COL2.</title>
        <authorList>
            <consortium name="The Broad Institute Genome Sequencing Platform"/>
            <person name="Earl A."/>
            <person name="Ward D."/>
            <person name="Feldgarden M."/>
            <person name="Gevers D."/>
            <person name="Saerens B."/>
            <person name="Vaneechoutte M."/>
            <person name="Walker B."/>
            <person name="Young S.K."/>
            <person name="Zeng Q."/>
            <person name="Gargeya S."/>
            <person name="Fitzgerald M."/>
            <person name="Haas B."/>
            <person name="Abouelleil A."/>
            <person name="Alvarado L."/>
            <person name="Arachchi H.M."/>
            <person name="Berlin A."/>
            <person name="Chapman S.B."/>
            <person name="Goldberg J."/>
            <person name="Griggs A."/>
            <person name="Gujja S."/>
            <person name="Hansen M."/>
            <person name="Howarth C."/>
            <person name="Imamovic A."/>
            <person name="Larimer J."/>
            <person name="McCowen C."/>
            <person name="Montmayeur A."/>
            <person name="Murphy C."/>
            <person name="Neiman D."/>
            <person name="Pearson M."/>
            <person name="Priest M."/>
            <person name="Roberts A."/>
            <person name="Saif S."/>
            <person name="Shea T."/>
            <person name="Sisk P."/>
            <person name="Sykes S."/>
            <person name="Wortman J."/>
            <person name="Nusbaum C."/>
            <person name="Birren B."/>
        </authorList>
    </citation>
    <scope>NUCLEOTIDE SEQUENCE [LARGE SCALE GENOMIC DNA]</scope>
    <source>
        <strain evidence="12">ACS-171-V-Col2</strain>
    </source>
</reference>
<dbReference type="AlphaFoldDB" id="K9EJ68"/>
<evidence type="ECO:0000256" key="7">
    <source>
        <dbReference type="ARBA" id="ARBA00035120"/>
    </source>
</evidence>
<keyword evidence="10" id="KW-0406">Ion transport</keyword>
<evidence type="ECO:0000256" key="5">
    <source>
        <dbReference type="ARBA" id="ARBA00023136"/>
    </source>
</evidence>
<comment type="function">
    <text evidence="9 10">Fluoride-specific ion channel. Important for reducing fluoride concentration in the cell, thus reducing its toxicity.</text>
</comment>